<dbReference type="STRING" id="64702.SAMN05443377_11947"/>
<gene>
    <name evidence="4" type="ORF">SAMN05443377_11947</name>
</gene>
<dbReference type="PANTHER" id="PTHR43046">
    <property type="entry name" value="GDP-MANNOSE MANNOSYL HYDROLASE"/>
    <property type="match status" value="1"/>
</dbReference>
<sequence>MQVKIFELAAVAFLRGHEVLNVRKSGTDHVILPGGKIEAGESPLDCAVRETREELGLRVERAELSRLGTFTAAAANHDADAIHCTVFLADWPRSATAVPDHEIADYEWTDLLNCREDPRQAPLLIDHVLPALEARGLI</sequence>
<protein>
    <submittedName>
        <fullName evidence="4">Uridine kinase</fullName>
    </submittedName>
</protein>
<dbReference type="PANTHER" id="PTHR43046:SF2">
    <property type="entry name" value="8-OXO-DGTP DIPHOSPHATASE-RELATED"/>
    <property type="match status" value="1"/>
</dbReference>
<keyword evidence="4" id="KW-0808">Transferase</keyword>
<comment type="cofactor">
    <cofactor evidence="1">
        <name>Mg(2+)</name>
        <dbReference type="ChEBI" id="CHEBI:18420"/>
    </cofactor>
</comment>
<dbReference type="EMBL" id="FOGZ01000019">
    <property type="protein sequence ID" value="SER93100.1"/>
    <property type="molecule type" value="Genomic_DNA"/>
</dbReference>
<evidence type="ECO:0000313" key="5">
    <source>
        <dbReference type="Proteomes" id="UP000198815"/>
    </source>
</evidence>
<dbReference type="OrthoDB" id="9801098at2"/>
<dbReference type="PROSITE" id="PS00893">
    <property type="entry name" value="NUDIX_BOX"/>
    <property type="match status" value="1"/>
</dbReference>
<dbReference type="GO" id="GO:0016787">
    <property type="term" value="F:hydrolase activity"/>
    <property type="evidence" value="ECO:0007669"/>
    <property type="project" value="UniProtKB-KW"/>
</dbReference>
<reference evidence="4 5" key="1">
    <citation type="submission" date="2016-10" db="EMBL/GenBank/DDBJ databases">
        <authorList>
            <person name="de Groot N.N."/>
        </authorList>
    </citation>
    <scope>NUCLEOTIDE SEQUENCE [LARGE SCALE GENOMIC DNA]</scope>
    <source>
        <strain evidence="4 5">DSM 16859</strain>
    </source>
</reference>
<dbReference type="PROSITE" id="PS51462">
    <property type="entry name" value="NUDIX"/>
    <property type="match status" value="1"/>
</dbReference>
<keyword evidence="4" id="KW-0418">Kinase</keyword>
<evidence type="ECO:0000256" key="1">
    <source>
        <dbReference type="ARBA" id="ARBA00001946"/>
    </source>
</evidence>
<dbReference type="AlphaFoldDB" id="A0A1H9T766"/>
<dbReference type="InterPro" id="IPR015797">
    <property type="entry name" value="NUDIX_hydrolase-like_dom_sf"/>
</dbReference>
<name>A0A1H9T766_9ACTN</name>
<dbReference type="Proteomes" id="UP000198815">
    <property type="component" value="Unassembled WGS sequence"/>
</dbReference>
<evidence type="ECO:0000256" key="2">
    <source>
        <dbReference type="ARBA" id="ARBA00022801"/>
    </source>
</evidence>
<dbReference type="Pfam" id="PF00293">
    <property type="entry name" value="NUDIX"/>
    <property type="match status" value="1"/>
</dbReference>
<dbReference type="Gene3D" id="3.90.79.10">
    <property type="entry name" value="Nucleoside Triphosphate Pyrophosphohydrolase"/>
    <property type="match status" value="1"/>
</dbReference>
<dbReference type="SUPFAM" id="SSF55811">
    <property type="entry name" value="Nudix"/>
    <property type="match status" value="1"/>
</dbReference>
<dbReference type="InterPro" id="IPR020084">
    <property type="entry name" value="NUDIX_hydrolase_CS"/>
</dbReference>
<feature type="domain" description="Nudix hydrolase" evidence="3">
    <location>
        <begin position="4"/>
        <end position="134"/>
    </location>
</feature>
<dbReference type="GO" id="GO:0016301">
    <property type="term" value="F:kinase activity"/>
    <property type="evidence" value="ECO:0007669"/>
    <property type="project" value="UniProtKB-KW"/>
</dbReference>
<evidence type="ECO:0000259" key="3">
    <source>
        <dbReference type="PROSITE" id="PS51462"/>
    </source>
</evidence>
<evidence type="ECO:0000313" key="4">
    <source>
        <dbReference type="EMBL" id="SER93100.1"/>
    </source>
</evidence>
<dbReference type="InterPro" id="IPR000086">
    <property type="entry name" value="NUDIX_hydrolase_dom"/>
</dbReference>
<dbReference type="CDD" id="cd04690">
    <property type="entry name" value="NUDIX_Hydrolase"/>
    <property type="match status" value="1"/>
</dbReference>
<keyword evidence="2" id="KW-0378">Hydrolase</keyword>
<accession>A0A1H9T766</accession>
<keyword evidence="5" id="KW-1185">Reference proteome</keyword>
<organism evidence="4 5">
    <name type="scientific">Propionibacterium cyclohexanicum</name>
    <dbReference type="NCBI Taxonomy" id="64702"/>
    <lineage>
        <taxon>Bacteria</taxon>
        <taxon>Bacillati</taxon>
        <taxon>Actinomycetota</taxon>
        <taxon>Actinomycetes</taxon>
        <taxon>Propionibacteriales</taxon>
        <taxon>Propionibacteriaceae</taxon>
        <taxon>Propionibacterium</taxon>
    </lineage>
</organism>
<proteinExistence type="predicted"/>